<comment type="similarity">
    <text evidence="10">Belongs to the binding-protein-dependent transport system permease family. OppBC subfamily.</text>
</comment>
<dbReference type="GO" id="GO:0005886">
    <property type="term" value="C:plasma membrane"/>
    <property type="evidence" value="ECO:0007669"/>
    <property type="project" value="UniProtKB-SubCell"/>
</dbReference>
<keyword evidence="8 12" id="KW-1133">Transmembrane helix</keyword>
<dbReference type="InterPro" id="IPR000515">
    <property type="entry name" value="MetI-like"/>
</dbReference>
<gene>
    <name evidence="14" type="primary">oppC</name>
    <name evidence="14" type="ORF">EAH77_08440</name>
</gene>
<dbReference type="GO" id="GO:0055085">
    <property type="term" value="P:transmembrane transport"/>
    <property type="evidence" value="ECO:0007669"/>
    <property type="project" value="InterPro"/>
</dbReference>
<feature type="domain" description="ABC transmembrane type-1" evidence="13">
    <location>
        <begin position="101"/>
        <end position="290"/>
    </location>
</feature>
<protein>
    <recommendedName>
        <fullName evidence="11">Oligopeptide transport system permease protein OppC</fullName>
    </recommendedName>
</protein>
<dbReference type="RefSeq" id="WP_140471640.1">
    <property type="nucleotide sequence ID" value="NZ_RCZD01000004.1"/>
</dbReference>
<reference evidence="14 15" key="1">
    <citation type="journal article" date="2019" name="Environ. Microbiol.">
        <title>Species interactions and distinct microbial communities in high Arctic permafrost affected cryosols are associated with the CH4 and CO2 gas fluxes.</title>
        <authorList>
            <person name="Altshuler I."/>
            <person name="Hamel J."/>
            <person name="Turney S."/>
            <person name="Magnuson E."/>
            <person name="Levesque R."/>
            <person name="Greer C."/>
            <person name="Whyte L.G."/>
        </authorList>
    </citation>
    <scope>NUCLEOTIDE SEQUENCE [LARGE SCALE GENOMIC DNA]</scope>
    <source>
        <strain evidence="14 15">E4</strain>
    </source>
</reference>
<keyword evidence="7" id="KW-0653">Protein transport</keyword>
<dbReference type="OrthoDB" id="9805884at2"/>
<sequence length="302" mass="33149">MMLSKKKSDALEDFSEKLEVEGRSLWQDARRRFMGNRAAVTSLVVLAFIALFVTFAPILSQFAYADTDWNMMSAAPDFASHHYFGTDSSGRDLLVRVAIGGRISLMVGVAAAFVAVILGTLYGSLSGYLGGKIDSAMMRLLEILNSFPFMFFVILLVTFFGQNILLIFVAIGMVSWLDMARIVRGQTLSLKRKEFIEAALVSGVSTRNIVLRHIVPNVLGVVVVYASLLVPSMILFESFLSFLGLGTQEPLSSWGALLSDGANSMEVSPWLLLFPAGFLVVTLFCFNFIGDGLRDALDPKDR</sequence>
<keyword evidence="15" id="KW-1185">Reference proteome</keyword>
<dbReference type="Proteomes" id="UP000317663">
    <property type="component" value="Unassembled WGS sequence"/>
</dbReference>
<dbReference type="CDD" id="cd06261">
    <property type="entry name" value="TM_PBP2"/>
    <property type="match status" value="1"/>
</dbReference>
<evidence type="ECO:0000256" key="8">
    <source>
        <dbReference type="ARBA" id="ARBA00022989"/>
    </source>
</evidence>
<dbReference type="Pfam" id="PF00528">
    <property type="entry name" value="BPD_transp_1"/>
    <property type="match status" value="1"/>
</dbReference>
<dbReference type="GO" id="GO:0015833">
    <property type="term" value="P:peptide transport"/>
    <property type="evidence" value="ECO:0007669"/>
    <property type="project" value="UniProtKB-KW"/>
</dbReference>
<evidence type="ECO:0000256" key="2">
    <source>
        <dbReference type="ARBA" id="ARBA00022448"/>
    </source>
</evidence>
<comment type="caution">
    <text evidence="14">The sequence shown here is derived from an EMBL/GenBank/DDBJ whole genome shotgun (WGS) entry which is preliminary data.</text>
</comment>
<evidence type="ECO:0000256" key="7">
    <source>
        <dbReference type="ARBA" id="ARBA00022927"/>
    </source>
</evidence>
<dbReference type="AlphaFoldDB" id="A0A502GNF0"/>
<dbReference type="GO" id="GO:0015031">
    <property type="term" value="P:protein transport"/>
    <property type="evidence" value="ECO:0007669"/>
    <property type="project" value="UniProtKB-KW"/>
</dbReference>
<dbReference type="PANTHER" id="PTHR43386:SF2">
    <property type="entry name" value="OLIGOPEPTIDE TRANSPORT SYSTEM PERMEASE PROTEIN OPPC"/>
    <property type="match status" value="1"/>
</dbReference>
<accession>A0A502GNF0</accession>
<dbReference type="InterPro" id="IPR050366">
    <property type="entry name" value="BP-dependent_transpt_permease"/>
</dbReference>
<dbReference type="EMBL" id="RCZD01000004">
    <property type="protein sequence ID" value="TPG62516.1"/>
    <property type="molecule type" value="Genomic_DNA"/>
</dbReference>
<dbReference type="Pfam" id="PF12911">
    <property type="entry name" value="OppC_N"/>
    <property type="match status" value="1"/>
</dbReference>
<dbReference type="InterPro" id="IPR025966">
    <property type="entry name" value="OppC_N"/>
</dbReference>
<keyword evidence="2 12" id="KW-0813">Transport</keyword>
<evidence type="ECO:0000256" key="12">
    <source>
        <dbReference type="RuleBase" id="RU363032"/>
    </source>
</evidence>
<evidence type="ECO:0000256" key="10">
    <source>
        <dbReference type="ARBA" id="ARBA00024202"/>
    </source>
</evidence>
<keyword evidence="5 12" id="KW-0812">Transmembrane</keyword>
<proteinExistence type="inferred from homology"/>
<keyword evidence="9 12" id="KW-0472">Membrane</keyword>
<keyword evidence="6" id="KW-0571">Peptide transport</keyword>
<comment type="subcellular location">
    <subcellularLocation>
        <location evidence="1">Cell inner membrane</location>
        <topology evidence="1">Multi-pass membrane protein</topology>
    </subcellularLocation>
    <subcellularLocation>
        <location evidence="12">Cell membrane</location>
        <topology evidence="12">Multi-pass membrane protein</topology>
    </subcellularLocation>
</comment>
<evidence type="ECO:0000256" key="11">
    <source>
        <dbReference type="ARBA" id="ARBA00072251"/>
    </source>
</evidence>
<feature type="transmembrane region" description="Helical" evidence="12">
    <location>
        <begin position="164"/>
        <end position="183"/>
    </location>
</feature>
<evidence type="ECO:0000256" key="3">
    <source>
        <dbReference type="ARBA" id="ARBA00022475"/>
    </source>
</evidence>
<dbReference type="SUPFAM" id="SSF161098">
    <property type="entry name" value="MetI-like"/>
    <property type="match status" value="1"/>
</dbReference>
<organism evidence="14 15">
    <name type="scientific">Ewingella americana</name>
    <dbReference type="NCBI Taxonomy" id="41202"/>
    <lineage>
        <taxon>Bacteria</taxon>
        <taxon>Pseudomonadati</taxon>
        <taxon>Pseudomonadota</taxon>
        <taxon>Gammaproteobacteria</taxon>
        <taxon>Enterobacterales</taxon>
        <taxon>Yersiniaceae</taxon>
        <taxon>Ewingella</taxon>
    </lineage>
</organism>
<dbReference type="PROSITE" id="PS50928">
    <property type="entry name" value="ABC_TM1"/>
    <property type="match status" value="1"/>
</dbReference>
<evidence type="ECO:0000313" key="14">
    <source>
        <dbReference type="EMBL" id="TPG62516.1"/>
    </source>
</evidence>
<evidence type="ECO:0000313" key="15">
    <source>
        <dbReference type="Proteomes" id="UP000317663"/>
    </source>
</evidence>
<evidence type="ECO:0000256" key="5">
    <source>
        <dbReference type="ARBA" id="ARBA00022692"/>
    </source>
</evidence>
<evidence type="ECO:0000259" key="13">
    <source>
        <dbReference type="PROSITE" id="PS50928"/>
    </source>
</evidence>
<feature type="transmembrane region" description="Helical" evidence="12">
    <location>
        <begin position="140"/>
        <end position="158"/>
    </location>
</feature>
<keyword evidence="4" id="KW-0997">Cell inner membrane</keyword>
<evidence type="ECO:0000256" key="6">
    <source>
        <dbReference type="ARBA" id="ARBA00022856"/>
    </source>
</evidence>
<evidence type="ECO:0000256" key="4">
    <source>
        <dbReference type="ARBA" id="ARBA00022519"/>
    </source>
</evidence>
<dbReference type="PANTHER" id="PTHR43386">
    <property type="entry name" value="OLIGOPEPTIDE TRANSPORT SYSTEM PERMEASE PROTEIN APPC"/>
    <property type="match status" value="1"/>
</dbReference>
<feature type="transmembrane region" description="Helical" evidence="12">
    <location>
        <begin position="270"/>
        <end position="290"/>
    </location>
</feature>
<feature type="transmembrane region" description="Helical" evidence="12">
    <location>
        <begin position="40"/>
        <end position="64"/>
    </location>
</feature>
<dbReference type="InterPro" id="IPR035906">
    <property type="entry name" value="MetI-like_sf"/>
</dbReference>
<name>A0A502GNF0_9GAMM</name>
<dbReference type="Gene3D" id="1.10.3720.10">
    <property type="entry name" value="MetI-like"/>
    <property type="match status" value="1"/>
</dbReference>
<keyword evidence="3" id="KW-1003">Cell membrane</keyword>
<evidence type="ECO:0000256" key="1">
    <source>
        <dbReference type="ARBA" id="ARBA00004429"/>
    </source>
</evidence>
<dbReference type="NCBIfam" id="NF011935">
    <property type="entry name" value="PRK15406.1"/>
    <property type="match status" value="1"/>
</dbReference>
<evidence type="ECO:0000256" key="9">
    <source>
        <dbReference type="ARBA" id="ARBA00023136"/>
    </source>
</evidence>
<feature type="transmembrane region" description="Helical" evidence="12">
    <location>
        <begin position="214"/>
        <end position="236"/>
    </location>
</feature>
<feature type="transmembrane region" description="Helical" evidence="12">
    <location>
        <begin position="103"/>
        <end position="128"/>
    </location>
</feature>
<dbReference type="FunFam" id="1.10.3720.10:FF:000008">
    <property type="entry name" value="Oligopeptide ABC transporter permease OppC"/>
    <property type="match status" value="1"/>
</dbReference>